<evidence type="ECO:0000256" key="3">
    <source>
        <dbReference type="ARBA" id="ARBA00022692"/>
    </source>
</evidence>
<evidence type="ECO:0000313" key="10">
    <source>
        <dbReference type="EMBL" id="PFG35125.1"/>
    </source>
</evidence>
<evidence type="ECO:0000256" key="1">
    <source>
        <dbReference type="ARBA" id="ARBA00004141"/>
    </source>
</evidence>
<evidence type="ECO:0000259" key="9">
    <source>
        <dbReference type="Pfam" id="PF07885"/>
    </source>
</evidence>
<evidence type="ECO:0000256" key="7">
    <source>
        <dbReference type="ARBA" id="ARBA00023303"/>
    </source>
</evidence>
<organism evidence="10 11">
    <name type="scientific">Sanguibacter antarcticus</name>
    <dbReference type="NCBI Taxonomy" id="372484"/>
    <lineage>
        <taxon>Bacteria</taxon>
        <taxon>Bacillati</taxon>
        <taxon>Actinomycetota</taxon>
        <taxon>Actinomycetes</taxon>
        <taxon>Micrococcales</taxon>
        <taxon>Sanguibacteraceae</taxon>
        <taxon>Sanguibacter</taxon>
    </lineage>
</organism>
<name>A0A2A9EA33_9MICO</name>
<dbReference type="Gene3D" id="1.10.287.70">
    <property type="match status" value="1"/>
</dbReference>
<dbReference type="PANTHER" id="PTHR11537">
    <property type="entry name" value="VOLTAGE-GATED POTASSIUM CHANNEL"/>
    <property type="match status" value="1"/>
</dbReference>
<accession>A0A2A9EA33</accession>
<dbReference type="InterPro" id="IPR028325">
    <property type="entry name" value="VG_K_chnl"/>
</dbReference>
<dbReference type="InterPro" id="IPR027359">
    <property type="entry name" value="Volt_channel_dom_sf"/>
</dbReference>
<comment type="subcellular location">
    <subcellularLocation>
        <location evidence="1">Membrane</location>
        <topology evidence="1">Multi-pass membrane protein</topology>
    </subcellularLocation>
</comment>
<proteinExistence type="predicted"/>
<dbReference type="EMBL" id="PDJG01000001">
    <property type="protein sequence ID" value="PFG35125.1"/>
    <property type="molecule type" value="Genomic_DNA"/>
</dbReference>
<feature type="transmembrane region" description="Helical" evidence="8">
    <location>
        <begin position="114"/>
        <end position="133"/>
    </location>
</feature>
<evidence type="ECO:0000256" key="8">
    <source>
        <dbReference type="SAM" id="Phobius"/>
    </source>
</evidence>
<feature type="transmembrane region" description="Helical" evidence="8">
    <location>
        <begin position="145"/>
        <end position="164"/>
    </location>
</feature>
<dbReference type="OrthoDB" id="9799090at2"/>
<protein>
    <submittedName>
        <fullName evidence="10">Voltage-gated potassium channel</fullName>
    </submittedName>
</protein>
<dbReference type="RefSeq" id="WP_098456057.1">
    <property type="nucleotide sequence ID" value="NZ_PDJG01000001.1"/>
</dbReference>
<evidence type="ECO:0000256" key="4">
    <source>
        <dbReference type="ARBA" id="ARBA00022989"/>
    </source>
</evidence>
<keyword evidence="11" id="KW-1185">Reference proteome</keyword>
<gene>
    <name evidence="10" type="ORF">ATL42_3062</name>
</gene>
<dbReference type="AlphaFoldDB" id="A0A2A9EA33"/>
<keyword evidence="4 8" id="KW-1133">Transmembrane helix</keyword>
<keyword evidence="3 8" id="KW-0812">Transmembrane</keyword>
<dbReference type="Gene3D" id="1.20.5.110">
    <property type="match status" value="1"/>
</dbReference>
<dbReference type="GO" id="GO:0005249">
    <property type="term" value="F:voltage-gated potassium channel activity"/>
    <property type="evidence" value="ECO:0007669"/>
    <property type="project" value="InterPro"/>
</dbReference>
<dbReference type="Proteomes" id="UP000225548">
    <property type="component" value="Unassembled WGS sequence"/>
</dbReference>
<evidence type="ECO:0000256" key="6">
    <source>
        <dbReference type="ARBA" id="ARBA00023136"/>
    </source>
</evidence>
<keyword evidence="2" id="KW-0813">Transport</keyword>
<dbReference type="Pfam" id="PF07885">
    <property type="entry name" value="Ion_trans_2"/>
    <property type="match status" value="1"/>
</dbReference>
<keyword evidence="6 8" id="KW-0472">Membrane</keyword>
<feature type="transmembrane region" description="Helical" evidence="8">
    <location>
        <begin position="72"/>
        <end position="94"/>
    </location>
</feature>
<reference evidence="10 11" key="1">
    <citation type="submission" date="2017-10" db="EMBL/GenBank/DDBJ databases">
        <title>Sequencing the genomes of 1000 actinobacteria strains.</title>
        <authorList>
            <person name="Klenk H.-P."/>
        </authorList>
    </citation>
    <scope>NUCLEOTIDE SEQUENCE [LARGE SCALE GENOMIC DNA]</scope>
    <source>
        <strain evidence="10 11">DSM 18966</strain>
    </source>
</reference>
<dbReference type="GO" id="GO:0008076">
    <property type="term" value="C:voltage-gated potassium channel complex"/>
    <property type="evidence" value="ECO:0007669"/>
    <property type="project" value="InterPro"/>
</dbReference>
<evidence type="ECO:0000256" key="5">
    <source>
        <dbReference type="ARBA" id="ARBA00023065"/>
    </source>
</evidence>
<evidence type="ECO:0000256" key="2">
    <source>
        <dbReference type="ARBA" id="ARBA00022448"/>
    </source>
</evidence>
<dbReference type="PANTHER" id="PTHR11537:SF254">
    <property type="entry name" value="POTASSIUM VOLTAGE-GATED CHANNEL PROTEIN SHAB"/>
    <property type="match status" value="1"/>
</dbReference>
<comment type="caution">
    <text evidence="10">The sequence shown here is derived from an EMBL/GenBank/DDBJ whole genome shotgun (WGS) entry which is preliminary data.</text>
</comment>
<keyword evidence="5" id="KW-0406">Ion transport</keyword>
<dbReference type="InterPro" id="IPR013099">
    <property type="entry name" value="K_chnl_dom"/>
</dbReference>
<feature type="transmembrane region" description="Helical" evidence="8">
    <location>
        <begin position="38"/>
        <end position="60"/>
    </location>
</feature>
<keyword evidence="7 10" id="KW-0407">Ion channel</keyword>
<feature type="transmembrane region" description="Helical" evidence="8">
    <location>
        <begin position="12"/>
        <end position="32"/>
    </location>
</feature>
<dbReference type="Gene3D" id="1.20.120.350">
    <property type="entry name" value="Voltage-gated potassium channels. Chain C"/>
    <property type="match status" value="1"/>
</dbReference>
<sequence length="245" mass="26061">MNGLQQWEAQSERTLTVAALAFLGALAVPIIWPAVGEPWVGVLAAVVVLTWLMFGVDYVIRLWLSEDRRGFFLHNLVDLAVLLLPMLQPLRLLRLVTLLSVLNRTGSSRLRGRVVTYAVGGTGLLTFCGALAITDAERGVDGATVTGFGSGLWWAITTLTTVGYGDTYPVTVTGRLVAAVLMVAGIALLGIVTATLASWLVERVSESAGAEQAATRSQVDALAAEVRGLRRELAARDGRTDDSGT</sequence>
<feature type="domain" description="Potassium channel" evidence="9">
    <location>
        <begin position="142"/>
        <end position="201"/>
    </location>
</feature>
<feature type="transmembrane region" description="Helical" evidence="8">
    <location>
        <begin position="176"/>
        <end position="201"/>
    </location>
</feature>
<dbReference type="SUPFAM" id="SSF81324">
    <property type="entry name" value="Voltage-gated potassium channels"/>
    <property type="match status" value="1"/>
</dbReference>
<evidence type="ECO:0000313" key="11">
    <source>
        <dbReference type="Proteomes" id="UP000225548"/>
    </source>
</evidence>
<dbReference type="GO" id="GO:0001508">
    <property type="term" value="P:action potential"/>
    <property type="evidence" value="ECO:0007669"/>
    <property type="project" value="TreeGrafter"/>
</dbReference>